<evidence type="ECO:0000313" key="4">
    <source>
        <dbReference type="Proteomes" id="UP000428260"/>
    </source>
</evidence>
<dbReference type="EMBL" id="CP046401">
    <property type="protein sequence ID" value="QGY45102.1"/>
    <property type="molecule type" value="Genomic_DNA"/>
</dbReference>
<gene>
    <name evidence="3" type="ORF">GM418_15920</name>
</gene>
<dbReference type="GO" id="GO:0016020">
    <property type="term" value="C:membrane"/>
    <property type="evidence" value="ECO:0007669"/>
    <property type="project" value="InterPro"/>
</dbReference>
<feature type="transmembrane region" description="Helical" evidence="1">
    <location>
        <begin position="251"/>
        <end position="269"/>
    </location>
</feature>
<feature type="transmembrane region" description="Helical" evidence="1">
    <location>
        <begin position="153"/>
        <end position="175"/>
    </location>
</feature>
<accession>A0A6I6JY52</accession>
<feature type="transmembrane region" description="Helical" evidence="1">
    <location>
        <begin position="9"/>
        <end position="29"/>
    </location>
</feature>
<evidence type="ECO:0000256" key="1">
    <source>
        <dbReference type="SAM" id="Phobius"/>
    </source>
</evidence>
<dbReference type="PANTHER" id="PTHR22911">
    <property type="entry name" value="ACYL-MALONYL CONDENSING ENZYME-RELATED"/>
    <property type="match status" value="1"/>
</dbReference>
<feature type="domain" description="EamA" evidence="2">
    <location>
        <begin position="160"/>
        <end position="289"/>
    </location>
</feature>
<keyword evidence="1" id="KW-1133">Transmembrane helix</keyword>
<protein>
    <submittedName>
        <fullName evidence="3">EamA family transporter</fullName>
    </submittedName>
</protein>
<feature type="transmembrane region" description="Helical" evidence="1">
    <location>
        <begin position="220"/>
        <end position="239"/>
    </location>
</feature>
<reference evidence="3 4" key="1">
    <citation type="submission" date="2019-11" db="EMBL/GenBank/DDBJ databases">
        <authorList>
            <person name="Zheng R.K."/>
            <person name="Sun C.M."/>
        </authorList>
    </citation>
    <scope>NUCLEOTIDE SEQUENCE [LARGE SCALE GENOMIC DNA]</scope>
    <source>
        <strain evidence="3 4">WC007</strain>
    </source>
</reference>
<evidence type="ECO:0000259" key="2">
    <source>
        <dbReference type="Pfam" id="PF00892"/>
    </source>
</evidence>
<dbReference type="PANTHER" id="PTHR22911:SF137">
    <property type="entry name" value="SOLUTE CARRIER FAMILY 35 MEMBER G2-RELATED"/>
    <property type="match status" value="1"/>
</dbReference>
<dbReference type="InterPro" id="IPR000620">
    <property type="entry name" value="EamA_dom"/>
</dbReference>
<name>A0A6I6JY52_9BACT</name>
<keyword evidence="1" id="KW-0812">Transmembrane</keyword>
<feature type="transmembrane region" description="Helical" evidence="1">
    <location>
        <begin position="35"/>
        <end position="52"/>
    </location>
</feature>
<sequence>MKSETLKGYFFALVATLAFSNVYIFSKAALNEVHLAQFGIYWFAIGTFLNFLMAAKNKKLSQIRTLSKKQIRVLVILGILEILTTTTFFVSINIIPDPAVTSFLGNMYPVFLTLGGIFLLKEKFGWIEIIGAVLALSGAFVISYTGGTTLKTFFIAGTGIVFVNALLAATASLVVKVHVKKLSPEFINLNRTVWLFTFSIVVFVVTRQSFAIPVSALKNIAIGAVLGPFLAVLTVYYSFHFIDASRSSVVQSLKGIFVLIGAYLFFKTIPLSHQLAGGLITVFGVLIMTLAQAGVLKTRK</sequence>
<dbReference type="RefSeq" id="WP_158868053.1">
    <property type="nucleotide sequence ID" value="NZ_CP046401.1"/>
</dbReference>
<feature type="transmembrane region" description="Helical" evidence="1">
    <location>
        <begin position="73"/>
        <end position="95"/>
    </location>
</feature>
<feature type="transmembrane region" description="Helical" evidence="1">
    <location>
        <begin position="101"/>
        <end position="120"/>
    </location>
</feature>
<dbReference type="Pfam" id="PF00892">
    <property type="entry name" value="EamA"/>
    <property type="match status" value="2"/>
</dbReference>
<keyword evidence="4" id="KW-1185">Reference proteome</keyword>
<dbReference type="InterPro" id="IPR037185">
    <property type="entry name" value="EmrE-like"/>
</dbReference>
<feature type="domain" description="EamA" evidence="2">
    <location>
        <begin position="7"/>
        <end position="143"/>
    </location>
</feature>
<evidence type="ECO:0000313" key="3">
    <source>
        <dbReference type="EMBL" id="QGY45102.1"/>
    </source>
</evidence>
<feature type="transmembrane region" description="Helical" evidence="1">
    <location>
        <begin position="275"/>
        <end position="296"/>
    </location>
</feature>
<proteinExistence type="predicted"/>
<organism evidence="3 4">
    <name type="scientific">Maribellus comscasis</name>
    <dbReference type="NCBI Taxonomy" id="2681766"/>
    <lineage>
        <taxon>Bacteria</taxon>
        <taxon>Pseudomonadati</taxon>
        <taxon>Bacteroidota</taxon>
        <taxon>Bacteroidia</taxon>
        <taxon>Marinilabiliales</taxon>
        <taxon>Prolixibacteraceae</taxon>
        <taxon>Maribellus</taxon>
    </lineage>
</organism>
<keyword evidence="1" id="KW-0472">Membrane</keyword>
<feature type="transmembrane region" description="Helical" evidence="1">
    <location>
        <begin position="127"/>
        <end position="147"/>
    </location>
</feature>
<dbReference type="KEGG" id="mcos:GM418_15920"/>
<dbReference type="Proteomes" id="UP000428260">
    <property type="component" value="Chromosome"/>
</dbReference>
<dbReference type="SUPFAM" id="SSF103481">
    <property type="entry name" value="Multidrug resistance efflux transporter EmrE"/>
    <property type="match status" value="2"/>
</dbReference>
<dbReference type="AlphaFoldDB" id="A0A6I6JY52"/>